<evidence type="ECO:0000313" key="2">
    <source>
        <dbReference type="Proteomes" id="UP000003277"/>
    </source>
</evidence>
<dbReference type="OrthoDB" id="1150409at2"/>
<protein>
    <submittedName>
        <fullName evidence="1">Uncharacterized protein</fullName>
    </submittedName>
</protein>
<accession>H1D2M7</accession>
<organism evidence="1 2">
    <name type="scientific">Dialister succinatiphilus YIT 11850</name>
    <dbReference type="NCBI Taxonomy" id="742743"/>
    <lineage>
        <taxon>Bacteria</taxon>
        <taxon>Bacillati</taxon>
        <taxon>Bacillota</taxon>
        <taxon>Negativicutes</taxon>
        <taxon>Veillonellales</taxon>
        <taxon>Veillonellaceae</taxon>
        <taxon>Dialister</taxon>
    </lineage>
</organism>
<dbReference type="HOGENOM" id="CLU_1097240_0_0_9"/>
<reference evidence="1 2" key="1">
    <citation type="submission" date="2011-11" db="EMBL/GenBank/DDBJ databases">
        <title>The Genome Sequence of Dialister succinatiphilus YIT 11850.</title>
        <authorList>
            <consortium name="The Broad Institute Genome Sequencing Platform"/>
            <person name="Earl A."/>
            <person name="Ward D."/>
            <person name="Feldgarden M."/>
            <person name="Gevers D."/>
            <person name="Morotomi M."/>
            <person name="Young S.K."/>
            <person name="Zeng Q."/>
            <person name="Gargeya S."/>
            <person name="Fitzgerald M."/>
            <person name="Haas B."/>
            <person name="Abouelleil A."/>
            <person name="Alvarado L."/>
            <person name="Arachchi H.M."/>
            <person name="Berlin A."/>
            <person name="Brown A."/>
            <person name="Chapman S.B."/>
            <person name="Dunbar C."/>
            <person name="Gearin G."/>
            <person name="Goldberg J."/>
            <person name="Griggs A."/>
            <person name="Gujja S."/>
            <person name="Heiman D."/>
            <person name="Howarth C."/>
            <person name="Lui A."/>
            <person name="MacDonald P.J.P."/>
            <person name="Montmayeur A."/>
            <person name="Murphy C."/>
            <person name="Neiman D."/>
            <person name="Pearson M."/>
            <person name="Priest M."/>
            <person name="Roberts A."/>
            <person name="Saif S."/>
            <person name="Shea T."/>
            <person name="Sisk P."/>
            <person name="Stolte C."/>
            <person name="Sykes S."/>
            <person name="Wortman J."/>
            <person name="Nusbaum C."/>
            <person name="Birren B."/>
        </authorList>
    </citation>
    <scope>NUCLEOTIDE SEQUENCE [LARGE SCALE GENOMIC DNA]</scope>
    <source>
        <strain evidence="1 2">YIT 11850</strain>
    </source>
</reference>
<dbReference type="GO" id="GO:0003677">
    <property type="term" value="F:DNA binding"/>
    <property type="evidence" value="ECO:0007669"/>
    <property type="project" value="InterPro"/>
</dbReference>
<dbReference type="Gene3D" id="1.10.260.40">
    <property type="entry name" value="lambda repressor-like DNA-binding domains"/>
    <property type="match status" value="1"/>
</dbReference>
<dbReference type="EMBL" id="ADLT01000065">
    <property type="protein sequence ID" value="EHO62147.1"/>
    <property type="molecule type" value="Genomic_DNA"/>
</dbReference>
<dbReference type="AlphaFoldDB" id="H1D2M7"/>
<name>H1D2M7_9FIRM</name>
<sequence length="253" mass="30088">MPEYSYEFSDYNFSKKMYLLRNFYQLSFRELSSLLNYKSKGNLTFFEKFPMQNKPSYQALINLQQVFGISIDWMLGYSKFPYTNETIQCAEAQQADRFIIKTSTFDMPDVSPKNIVHSFDRPEYIIDSLKRTVFPNIVIQRKLCLADRFVLLFLLNFLSYYMIKFYVEHYNSKILQQLNHLLQVVNGEITLKSETITRHPDYLPAFSKLENALFPQNGEEQANTLNQSVLDERWDFLKYLNDNNIEVQINNRN</sequence>
<proteinExistence type="predicted"/>
<dbReference type="PATRIC" id="fig|742743.3.peg.1895"/>
<comment type="caution">
    <text evidence="1">The sequence shown here is derived from an EMBL/GenBank/DDBJ whole genome shotgun (WGS) entry which is preliminary data.</text>
</comment>
<gene>
    <name evidence="1" type="ORF">HMPREF9453_01865</name>
</gene>
<keyword evidence="2" id="KW-1185">Reference proteome</keyword>
<dbReference type="InterPro" id="IPR010982">
    <property type="entry name" value="Lambda_DNA-bd_dom_sf"/>
</dbReference>
<dbReference type="Proteomes" id="UP000003277">
    <property type="component" value="Unassembled WGS sequence"/>
</dbReference>
<evidence type="ECO:0000313" key="1">
    <source>
        <dbReference type="EMBL" id="EHO62147.1"/>
    </source>
</evidence>